<dbReference type="PANTHER" id="PTHR10877:SF150">
    <property type="entry name" value="REJ DOMAIN-CONTAINING PROTEIN"/>
    <property type="match status" value="1"/>
</dbReference>
<comment type="caution">
    <text evidence="9">The sequence shown here is derived from an EMBL/GenBank/DDBJ whole genome shotgun (WGS) entry which is preliminary data.</text>
</comment>
<reference evidence="9" key="1">
    <citation type="submission" date="2021-03" db="EMBL/GenBank/DDBJ databases">
        <authorList>
            <person name="Bekaert M."/>
        </authorList>
    </citation>
    <scope>NUCLEOTIDE SEQUENCE</scope>
</reference>
<evidence type="ECO:0000256" key="5">
    <source>
        <dbReference type="ARBA" id="ARBA00023136"/>
    </source>
</evidence>
<keyword evidence="5 6" id="KW-0472">Membrane</keyword>
<dbReference type="PANTHER" id="PTHR10877">
    <property type="entry name" value="POLYCYSTIN FAMILY MEMBER"/>
    <property type="match status" value="1"/>
</dbReference>
<dbReference type="EMBL" id="CAJPWZ010000467">
    <property type="protein sequence ID" value="CAG2193971.1"/>
    <property type="molecule type" value="Genomic_DNA"/>
</dbReference>
<gene>
    <name evidence="9" type="ORF">MEDL_8969</name>
</gene>
<dbReference type="Proteomes" id="UP000683360">
    <property type="component" value="Unassembled WGS sequence"/>
</dbReference>
<comment type="subcellular location">
    <subcellularLocation>
        <location evidence="1">Membrane</location>
        <topology evidence="1">Multi-pass membrane protein</topology>
    </subcellularLocation>
</comment>
<feature type="domain" description="Polycystin" evidence="8">
    <location>
        <begin position="83"/>
        <end position="171"/>
    </location>
</feature>
<dbReference type="Pfam" id="PF08016">
    <property type="entry name" value="PKD_channel"/>
    <property type="match status" value="1"/>
</dbReference>
<accession>A0A8S3QAQ5</accession>
<comment type="similarity">
    <text evidence="2">Belongs to the polycystin family.</text>
</comment>
<keyword evidence="4 6" id="KW-1133">Transmembrane helix</keyword>
<evidence type="ECO:0000256" key="4">
    <source>
        <dbReference type="ARBA" id="ARBA00022989"/>
    </source>
</evidence>
<evidence type="ECO:0000256" key="1">
    <source>
        <dbReference type="ARBA" id="ARBA00004141"/>
    </source>
</evidence>
<dbReference type="InterPro" id="IPR013122">
    <property type="entry name" value="PKD1_2_channel"/>
</dbReference>
<dbReference type="OrthoDB" id="444119at2759"/>
<feature type="domain" description="Polycystin cation channel PKD1/PKD2" evidence="7">
    <location>
        <begin position="226"/>
        <end position="309"/>
    </location>
</feature>
<evidence type="ECO:0000256" key="2">
    <source>
        <dbReference type="ARBA" id="ARBA00007200"/>
    </source>
</evidence>
<evidence type="ECO:0008006" key="11">
    <source>
        <dbReference type="Google" id="ProtNLM"/>
    </source>
</evidence>
<organism evidence="9 10">
    <name type="scientific">Mytilus edulis</name>
    <name type="common">Blue mussel</name>
    <dbReference type="NCBI Taxonomy" id="6550"/>
    <lineage>
        <taxon>Eukaryota</taxon>
        <taxon>Metazoa</taxon>
        <taxon>Spiralia</taxon>
        <taxon>Lophotrochozoa</taxon>
        <taxon>Mollusca</taxon>
        <taxon>Bivalvia</taxon>
        <taxon>Autobranchia</taxon>
        <taxon>Pteriomorphia</taxon>
        <taxon>Mytilida</taxon>
        <taxon>Mytiloidea</taxon>
        <taxon>Mytilidae</taxon>
        <taxon>Mytilinae</taxon>
        <taxon>Mytilus</taxon>
    </lineage>
</organism>
<sequence>MFNLGSFLRLIPFSSDQVNSIHQFWNWTQNALLNSLYYTDWYNSDVFTDSSSLIQDKQTLLVGSARLRQLRTIPYPTDIPDSSFSYSQSSDIDGYPYWGIFSTYGGGGYVADLGTTMTDASAVIDTLMENNWVDNNTRAIFIEVNLYNPNNNLFGICLYVLEFLQTGGIEPFERFFIFRLDRYSNGFMYFVMAIELITMAFVIFYTVTEVKKIRKLKKDYFKCCGYFIGILAFMETLRFLRLLRFNKKVSLFTSTMMSVAKPLLSFGVVFMSGYLAFSTTAYFFFNTYMFDFRTFVSTLETLLSMMLGKTPDQELCDELDGKVQSMIERCNTLAEFPEDEDLENEIQEVKTKKKKKIIVA</sequence>
<dbReference type="Pfam" id="PF20519">
    <property type="entry name" value="Polycystin_dom"/>
    <property type="match status" value="2"/>
</dbReference>
<evidence type="ECO:0000256" key="3">
    <source>
        <dbReference type="ARBA" id="ARBA00022692"/>
    </source>
</evidence>
<protein>
    <recommendedName>
        <fullName evidence="11">Polycystin cation channel PKD1/PKD2 domain-containing protein</fullName>
    </recommendedName>
</protein>
<dbReference type="InterPro" id="IPR051223">
    <property type="entry name" value="Polycystin"/>
</dbReference>
<feature type="domain" description="Polycystin" evidence="8">
    <location>
        <begin position="17"/>
        <end position="73"/>
    </location>
</feature>
<evidence type="ECO:0000313" key="9">
    <source>
        <dbReference type="EMBL" id="CAG2193971.1"/>
    </source>
</evidence>
<dbReference type="GO" id="GO:0016020">
    <property type="term" value="C:membrane"/>
    <property type="evidence" value="ECO:0007669"/>
    <property type="project" value="UniProtKB-SubCell"/>
</dbReference>
<keyword evidence="3 6" id="KW-0812">Transmembrane</keyword>
<proteinExistence type="inferred from homology"/>
<dbReference type="InterPro" id="IPR046791">
    <property type="entry name" value="Polycystin_dom"/>
</dbReference>
<evidence type="ECO:0000259" key="7">
    <source>
        <dbReference type="Pfam" id="PF08016"/>
    </source>
</evidence>
<evidence type="ECO:0000259" key="8">
    <source>
        <dbReference type="Pfam" id="PF20519"/>
    </source>
</evidence>
<evidence type="ECO:0000313" key="10">
    <source>
        <dbReference type="Proteomes" id="UP000683360"/>
    </source>
</evidence>
<dbReference type="GO" id="GO:0050982">
    <property type="term" value="P:detection of mechanical stimulus"/>
    <property type="evidence" value="ECO:0007669"/>
    <property type="project" value="TreeGrafter"/>
</dbReference>
<dbReference type="AlphaFoldDB" id="A0A8S3QAQ5"/>
<feature type="transmembrane region" description="Helical" evidence="6">
    <location>
        <begin position="187"/>
        <end position="208"/>
    </location>
</feature>
<dbReference type="GO" id="GO:0005262">
    <property type="term" value="F:calcium channel activity"/>
    <property type="evidence" value="ECO:0007669"/>
    <property type="project" value="TreeGrafter"/>
</dbReference>
<name>A0A8S3QAQ5_MYTED</name>
<feature type="transmembrane region" description="Helical" evidence="6">
    <location>
        <begin position="263"/>
        <end position="285"/>
    </location>
</feature>
<keyword evidence="10" id="KW-1185">Reference proteome</keyword>
<feature type="transmembrane region" description="Helical" evidence="6">
    <location>
        <begin position="220"/>
        <end position="243"/>
    </location>
</feature>
<evidence type="ECO:0000256" key="6">
    <source>
        <dbReference type="SAM" id="Phobius"/>
    </source>
</evidence>